<evidence type="ECO:0000256" key="1">
    <source>
        <dbReference type="SAM" id="MobiDB-lite"/>
    </source>
</evidence>
<evidence type="ECO:0000313" key="2">
    <source>
        <dbReference type="EMBL" id="CAB1420164.1"/>
    </source>
</evidence>
<name>A0A9N7TXY3_PLEPL</name>
<feature type="compositionally biased region" description="Basic and acidic residues" evidence="1">
    <location>
        <begin position="34"/>
        <end position="50"/>
    </location>
</feature>
<keyword evidence="3" id="KW-1185">Reference proteome</keyword>
<feature type="region of interest" description="Disordered" evidence="1">
    <location>
        <begin position="1"/>
        <end position="62"/>
    </location>
</feature>
<evidence type="ECO:0000313" key="3">
    <source>
        <dbReference type="Proteomes" id="UP001153269"/>
    </source>
</evidence>
<reference evidence="2" key="1">
    <citation type="submission" date="2020-03" db="EMBL/GenBank/DDBJ databases">
        <authorList>
            <person name="Weist P."/>
        </authorList>
    </citation>
    <scope>NUCLEOTIDE SEQUENCE</scope>
</reference>
<accession>A0A9N7TXY3</accession>
<gene>
    <name evidence="2" type="ORF">PLEPLA_LOCUS8039</name>
</gene>
<dbReference type="Proteomes" id="UP001153269">
    <property type="component" value="Unassembled WGS sequence"/>
</dbReference>
<proteinExistence type="predicted"/>
<feature type="compositionally biased region" description="Low complexity" evidence="1">
    <location>
        <begin position="77"/>
        <end position="87"/>
    </location>
</feature>
<protein>
    <submittedName>
        <fullName evidence="2">Uncharacterized protein</fullName>
    </submittedName>
</protein>
<dbReference type="EMBL" id="CADEAL010000439">
    <property type="protein sequence ID" value="CAB1420164.1"/>
    <property type="molecule type" value="Genomic_DNA"/>
</dbReference>
<feature type="compositionally biased region" description="Acidic residues" evidence="1">
    <location>
        <begin position="8"/>
        <end position="23"/>
    </location>
</feature>
<comment type="caution">
    <text evidence="2">The sequence shown here is derived from an EMBL/GenBank/DDBJ whole genome shotgun (WGS) entry which is preliminary data.</text>
</comment>
<feature type="region of interest" description="Disordered" evidence="1">
    <location>
        <begin position="76"/>
        <end position="110"/>
    </location>
</feature>
<dbReference type="AlphaFoldDB" id="A0A9N7TXY3"/>
<sequence length="157" mass="16989">MRLRAAAEEQEEVEEVEEEEEEDGHLPLGSAGPAEDKAAGDELRDDRGAEARSSSEQSGLSGGFSSFSILAHHFDTSSASSRADSASPPAPLRLIRIKERTDMDPRRAGSVRSGDAHLLIQRICEWPRARLKRSDAAFTCSSFSPASQSPRIGMLGH</sequence>
<feature type="compositionally biased region" description="Basic and acidic residues" evidence="1">
    <location>
        <begin position="96"/>
        <end position="107"/>
    </location>
</feature>
<organism evidence="2 3">
    <name type="scientific">Pleuronectes platessa</name>
    <name type="common">European plaice</name>
    <dbReference type="NCBI Taxonomy" id="8262"/>
    <lineage>
        <taxon>Eukaryota</taxon>
        <taxon>Metazoa</taxon>
        <taxon>Chordata</taxon>
        <taxon>Craniata</taxon>
        <taxon>Vertebrata</taxon>
        <taxon>Euteleostomi</taxon>
        <taxon>Actinopterygii</taxon>
        <taxon>Neopterygii</taxon>
        <taxon>Teleostei</taxon>
        <taxon>Neoteleostei</taxon>
        <taxon>Acanthomorphata</taxon>
        <taxon>Carangaria</taxon>
        <taxon>Pleuronectiformes</taxon>
        <taxon>Pleuronectoidei</taxon>
        <taxon>Pleuronectidae</taxon>
        <taxon>Pleuronectes</taxon>
    </lineage>
</organism>